<accession>K0R3H9</accession>
<gene>
    <name evidence="1" type="ORF">THAOC_35365</name>
</gene>
<name>K0R3H9_THAOC</name>
<dbReference type="Proteomes" id="UP000266841">
    <property type="component" value="Unassembled WGS sequence"/>
</dbReference>
<reference evidence="1 2" key="1">
    <citation type="journal article" date="2012" name="Genome Biol.">
        <title>Genome and low-iron response of an oceanic diatom adapted to chronic iron limitation.</title>
        <authorList>
            <person name="Lommer M."/>
            <person name="Specht M."/>
            <person name="Roy A.S."/>
            <person name="Kraemer L."/>
            <person name="Andreson R."/>
            <person name="Gutowska M.A."/>
            <person name="Wolf J."/>
            <person name="Bergner S.V."/>
            <person name="Schilhabel M.B."/>
            <person name="Klostermeier U.C."/>
            <person name="Beiko R.G."/>
            <person name="Rosenstiel P."/>
            <person name="Hippler M."/>
            <person name="Laroche J."/>
        </authorList>
    </citation>
    <scope>NUCLEOTIDE SEQUENCE [LARGE SCALE GENOMIC DNA]</scope>
    <source>
        <strain evidence="1 2">CCMP1005</strain>
    </source>
</reference>
<comment type="caution">
    <text evidence="1">The sequence shown here is derived from an EMBL/GenBank/DDBJ whole genome shotgun (WGS) entry which is preliminary data.</text>
</comment>
<evidence type="ECO:0000313" key="2">
    <source>
        <dbReference type="Proteomes" id="UP000266841"/>
    </source>
</evidence>
<dbReference type="EMBL" id="AGNL01048082">
    <property type="protein sequence ID" value="EJK45994.1"/>
    <property type="molecule type" value="Genomic_DNA"/>
</dbReference>
<protein>
    <submittedName>
        <fullName evidence="1">Uncharacterized protein</fullName>
    </submittedName>
</protein>
<proteinExistence type="predicted"/>
<dbReference type="AlphaFoldDB" id="K0R3H9"/>
<keyword evidence="2" id="KW-1185">Reference proteome</keyword>
<evidence type="ECO:0000313" key="1">
    <source>
        <dbReference type="EMBL" id="EJK45994.1"/>
    </source>
</evidence>
<organism evidence="1 2">
    <name type="scientific">Thalassiosira oceanica</name>
    <name type="common">Marine diatom</name>
    <dbReference type="NCBI Taxonomy" id="159749"/>
    <lineage>
        <taxon>Eukaryota</taxon>
        <taxon>Sar</taxon>
        <taxon>Stramenopiles</taxon>
        <taxon>Ochrophyta</taxon>
        <taxon>Bacillariophyta</taxon>
        <taxon>Coscinodiscophyceae</taxon>
        <taxon>Thalassiosirophycidae</taxon>
        <taxon>Thalassiosirales</taxon>
        <taxon>Thalassiosiraceae</taxon>
        <taxon>Thalassiosira</taxon>
    </lineage>
</organism>
<sequence length="184" mass="19950">MVASQNCNGGQLSGSPLPLGLVAPLRHRSVSSLEDCHTTWSDTRVVSPDQCGPQDLCVGRVSRPARTTLVTAADLCLRRLDAASGNSSSDSTPWSPVAPVAKDLEWKITSLDSLAPSSHPSSTCCYNHRGARRFFEIPPANRFGFIQSQDIGHPRILCKHIHSILSVPNNLESSFQTKKFITSL</sequence>